<keyword evidence="2" id="KW-1185">Reference proteome</keyword>
<dbReference type="EMBL" id="ML978977">
    <property type="protein sequence ID" value="KAF1926423.1"/>
    <property type="molecule type" value="Genomic_DNA"/>
</dbReference>
<name>A0A6A5RG27_9PLEO</name>
<protein>
    <submittedName>
        <fullName evidence="1">Uncharacterized protein</fullName>
    </submittedName>
</protein>
<reference evidence="1" key="1">
    <citation type="journal article" date="2020" name="Stud. Mycol.">
        <title>101 Dothideomycetes genomes: a test case for predicting lifestyles and emergence of pathogens.</title>
        <authorList>
            <person name="Haridas S."/>
            <person name="Albert R."/>
            <person name="Binder M."/>
            <person name="Bloem J."/>
            <person name="Labutti K."/>
            <person name="Salamov A."/>
            <person name="Andreopoulos B."/>
            <person name="Baker S."/>
            <person name="Barry K."/>
            <person name="Bills G."/>
            <person name="Bluhm B."/>
            <person name="Cannon C."/>
            <person name="Castanera R."/>
            <person name="Culley D."/>
            <person name="Daum C."/>
            <person name="Ezra D."/>
            <person name="Gonzalez J."/>
            <person name="Henrissat B."/>
            <person name="Kuo A."/>
            <person name="Liang C."/>
            <person name="Lipzen A."/>
            <person name="Lutzoni F."/>
            <person name="Magnuson J."/>
            <person name="Mondo S."/>
            <person name="Nolan M."/>
            <person name="Ohm R."/>
            <person name="Pangilinan J."/>
            <person name="Park H.-J."/>
            <person name="Ramirez L."/>
            <person name="Alfaro M."/>
            <person name="Sun H."/>
            <person name="Tritt A."/>
            <person name="Yoshinaga Y."/>
            <person name="Zwiers L.-H."/>
            <person name="Turgeon B."/>
            <person name="Goodwin S."/>
            <person name="Spatafora J."/>
            <person name="Crous P."/>
            <person name="Grigoriev I."/>
        </authorList>
    </citation>
    <scope>NUCLEOTIDE SEQUENCE</scope>
    <source>
        <strain evidence="1">CBS 183.55</strain>
    </source>
</reference>
<accession>A0A6A5RG27</accession>
<sequence>MAIARVSCDQHATISYSRARQSQVSTPAIYIPNVQRVKPTPLPIVSMYPNQSRSSDIHPMSILNL</sequence>
<dbReference type="GeneID" id="54350938"/>
<gene>
    <name evidence="1" type="ORF">M421DRAFT_422754</name>
</gene>
<proteinExistence type="predicted"/>
<organism evidence="1 2">
    <name type="scientific">Didymella exigua CBS 183.55</name>
    <dbReference type="NCBI Taxonomy" id="1150837"/>
    <lineage>
        <taxon>Eukaryota</taxon>
        <taxon>Fungi</taxon>
        <taxon>Dikarya</taxon>
        <taxon>Ascomycota</taxon>
        <taxon>Pezizomycotina</taxon>
        <taxon>Dothideomycetes</taxon>
        <taxon>Pleosporomycetidae</taxon>
        <taxon>Pleosporales</taxon>
        <taxon>Pleosporineae</taxon>
        <taxon>Didymellaceae</taxon>
        <taxon>Didymella</taxon>
    </lineage>
</organism>
<evidence type="ECO:0000313" key="2">
    <source>
        <dbReference type="Proteomes" id="UP000800082"/>
    </source>
</evidence>
<evidence type="ECO:0000313" key="1">
    <source>
        <dbReference type="EMBL" id="KAF1926423.1"/>
    </source>
</evidence>
<dbReference type="RefSeq" id="XP_033446675.1">
    <property type="nucleotide sequence ID" value="XM_033593270.1"/>
</dbReference>
<dbReference type="AlphaFoldDB" id="A0A6A5RG27"/>
<dbReference type="Proteomes" id="UP000800082">
    <property type="component" value="Unassembled WGS sequence"/>
</dbReference>